<dbReference type="OrthoDB" id="8480357at2"/>
<dbReference type="Proteomes" id="UP000298588">
    <property type="component" value="Chromosome"/>
</dbReference>
<dbReference type="EMBL" id="CP039865">
    <property type="protein sequence ID" value="QCK87703.1"/>
    <property type="molecule type" value="Genomic_DNA"/>
</dbReference>
<dbReference type="KEGG" id="paqt:E8L99_19075"/>
<reference evidence="1 2" key="1">
    <citation type="submission" date="2019-04" db="EMBL/GenBank/DDBJ databases">
        <title>Phreatobacter aquaticus sp. nov.</title>
        <authorList>
            <person name="Choi A."/>
            <person name="Baek K."/>
        </authorList>
    </citation>
    <scope>NUCLEOTIDE SEQUENCE [LARGE SCALE GENOMIC DNA]</scope>
    <source>
        <strain evidence="1 2">NMCR1094</strain>
    </source>
</reference>
<organism evidence="1 2">
    <name type="scientific">Phreatobacter aquaticus</name>
    <dbReference type="NCBI Taxonomy" id="2570229"/>
    <lineage>
        <taxon>Bacteria</taxon>
        <taxon>Pseudomonadati</taxon>
        <taxon>Pseudomonadota</taxon>
        <taxon>Alphaproteobacteria</taxon>
        <taxon>Hyphomicrobiales</taxon>
        <taxon>Phreatobacteraceae</taxon>
        <taxon>Phreatobacter</taxon>
    </lineage>
</organism>
<protein>
    <submittedName>
        <fullName evidence="1">Uncharacterized protein</fullName>
    </submittedName>
</protein>
<name>A0A4D7QP72_9HYPH</name>
<evidence type="ECO:0000313" key="1">
    <source>
        <dbReference type="EMBL" id="QCK87703.1"/>
    </source>
</evidence>
<sequence>MDRVLGLVNVEADLAKLMRAAERAGLALGCIDPEETGLVLPGDEKDPAWTLGRVGAWLITGALAGAFLVL</sequence>
<keyword evidence="2" id="KW-1185">Reference proteome</keyword>
<gene>
    <name evidence="1" type="ORF">E8L99_19075</name>
</gene>
<dbReference type="AlphaFoldDB" id="A0A4D7QP72"/>
<dbReference type="RefSeq" id="WP_137101031.1">
    <property type="nucleotide sequence ID" value="NZ_CP039865.1"/>
</dbReference>
<proteinExistence type="predicted"/>
<evidence type="ECO:0000313" key="2">
    <source>
        <dbReference type="Proteomes" id="UP000298588"/>
    </source>
</evidence>
<accession>A0A4D7QP72</accession>